<evidence type="ECO:0000313" key="2">
    <source>
        <dbReference type="WBParaSite" id="ACRNAN_scaffold691.g29661.t1"/>
    </source>
</evidence>
<dbReference type="WBParaSite" id="ACRNAN_scaffold691.g29661.t1">
    <property type="protein sequence ID" value="ACRNAN_scaffold691.g29661.t1"/>
    <property type="gene ID" value="ACRNAN_scaffold691.g29661"/>
</dbReference>
<dbReference type="AlphaFoldDB" id="A0A914EAY4"/>
<organism evidence="1 2">
    <name type="scientific">Acrobeloides nanus</name>
    <dbReference type="NCBI Taxonomy" id="290746"/>
    <lineage>
        <taxon>Eukaryota</taxon>
        <taxon>Metazoa</taxon>
        <taxon>Ecdysozoa</taxon>
        <taxon>Nematoda</taxon>
        <taxon>Chromadorea</taxon>
        <taxon>Rhabditida</taxon>
        <taxon>Tylenchina</taxon>
        <taxon>Cephalobomorpha</taxon>
        <taxon>Cephaloboidea</taxon>
        <taxon>Cephalobidae</taxon>
        <taxon>Acrobeloides</taxon>
    </lineage>
</organism>
<keyword evidence="1" id="KW-1185">Reference proteome</keyword>
<dbReference type="Gene3D" id="3.30.740.10">
    <property type="entry name" value="Protein Inhibitor Of Neuronal Nitric Oxide Synthase"/>
    <property type="match status" value="1"/>
</dbReference>
<dbReference type="Proteomes" id="UP000887540">
    <property type="component" value="Unplaced"/>
</dbReference>
<dbReference type="GO" id="GO:0007017">
    <property type="term" value="P:microtubule-based process"/>
    <property type="evidence" value="ECO:0007669"/>
    <property type="project" value="InterPro"/>
</dbReference>
<evidence type="ECO:0000313" key="1">
    <source>
        <dbReference type="Proteomes" id="UP000887540"/>
    </source>
</evidence>
<dbReference type="GO" id="GO:0030286">
    <property type="term" value="C:dynein complex"/>
    <property type="evidence" value="ECO:0007669"/>
    <property type="project" value="InterPro"/>
</dbReference>
<proteinExistence type="predicted"/>
<name>A0A914EAY4_9BILA</name>
<protein>
    <submittedName>
        <fullName evidence="2">Uncharacterized protein</fullName>
    </submittedName>
</protein>
<dbReference type="SUPFAM" id="SSF54648">
    <property type="entry name" value="DLC"/>
    <property type="match status" value="1"/>
</dbReference>
<reference evidence="2" key="1">
    <citation type="submission" date="2022-11" db="UniProtKB">
        <authorList>
            <consortium name="WormBaseParasite"/>
        </authorList>
    </citation>
    <scope>IDENTIFICATION</scope>
</reference>
<dbReference type="InterPro" id="IPR037177">
    <property type="entry name" value="DLC_sf"/>
</dbReference>
<sequence length="135" mass="15308">MGQFDSKSCLKESNMPSDMTQFATQVVSEVVEEHRHWGKGGQSQNTGAYLYDDQKICDDINHAFLSQYGGRWFCIAGPHAVFPELPRPAKLIYFEHSTGWKYGSQKYRIFIYSYDENGSLASEPPPVYAQKVPSS</sequence>
<accession>A0A914EAY4</accession>